<dbReference type="SUPFAM" id="SSF48403">
    <property type="entry name" value="Ankyrin repeat"/>
    <property type="match status" value="1"/>
</dbReference>
<dbReference type="Gene3D" id="1.25.40.20">
    <property type="entry name" value="Ankyrin repeat-containing domain"/>
    <property type="match status" value="1"/>
</dbReference>
<gene>
    <name evidence="1" type="ORF">SteCoe_7847</name>
</gene>
<sequence>MGCCNSKGNAECPEILKDHIKEVIKSGIQKQLAYYIAQLKESRNSTKQLDINHLTFLHDGLSEVNLLGYALICGRKDMFQYIHKSLKADPETMEAYFSKLGQSGLSIICENNFIDLFNYYAPMYMIIRKSEPKMISRRFRETIELTDKIDKILEMIEDCNNEVTYTPIQVACYFGHISMIKCATNIVAKMEQPPKELDIHFIDESTGENCALIACKTGNYSMIKYLHTICNADFSQRNKRNENAIQILAAAAKSKHLSEFYQCLVYLIEKATVDISYNYQETLLLLDYDKAINYFVSELSKLGINVTKEQVDIEVQMKKPLRKVSSREDTTQDVIFAKFFDDLKKDDESSISLEEERNDFSCNSYF</sequence>
<protein>
    <recommendedName>
        <fullName evidence="3">DUF3447 domain-containing protein</fullName>
    </recommendedName>
</protein>
<comment type="caution">
    <text evidence="1">The sequence shown here is derived from an EMBL/GenBank/DDBJ whole genome shotgun (WGS) entry which is preliminary data.</text>
</comment>
<proteinExistence type="predicted"/>
<name>A0A1R2CLG5_9CILI</name>
<dbReference type="InterPro" id="IPR036770">
    <property type="entry name" value="Ankyrin_rpt-contain_sf"/>
</dbReference>
<accession>A0A1R2CLG5</accession>
<keyword evidence="2" id="KW-1185">Reference proteome</keyword>
<organism evidence="1 2">
    <name type="scientific">Stentor coeruleus</name>
    <dbReference type="NCBI Taxonomy" id="5963"/>
    <lineage>
        <taxon>Eukaryota</taxon>
        <taxon>Sar</taxon>
        <taxon>Alveolata</taxon>
        <taxon>Ciliophora</taxon>
        <taxon>Postciliodesmatophora</taxon>
        <taxon>Heterotrichea</taxon>
        <taxon>Heterotrichida</taxon>
        <taxon>Stentoridae</taxon>
        <taxon>Stentor</taxon>
    </lineage>
</organism>
<evidence type="ECO:0000313" key="2">
    <source>
        <dbReference type="Proteomes" id="UP000187209"/>
    </source>
</evidence>
<reference evidence="1 2" key="1">
    <citation type="submission" date="2016-11" db="EMBL/GenBank/DDBJ databases">
        <title>The macronuclear genome of Stentor coeruleus: a giant cell with tiny introns.</title>
        <authorList>
            <person name="Slabodnick M."/>
            <person name="Ruby J.G."/>
            <person name="Reiff S.B."/>
            <person name="Swart E.C."/>
            <person name="Gosai S."/>
            <person name="Prabakaran S."/>
            <person name="Witkowska E."/>
            <person name="Larue G.E."/>
            <person name="Fisher S."/>
            <person name="Freeman R.M."/>
            <person name="Gunawardena J."/>
            <person name="Chu W."/>
            <person name="Stover N.A."/>
            <person name="Gregory B.D."/>
            <person name="Nowacki M."/>
            <person name="Derisi J."/>
            <person name="Roy S.W."/>
            <person name="Marshall W.F."/>
            <person name="Sood P."/>
        </authorList>
    </citation>
    <scope>NUCLEOTIDE SEQUENCE [LARGE SCALE GENOMIC DNA]</scope>
    <source>
        <strain evidence="1">WM001</strain>
    </source>
</reference>
<evidence type="ECO:0008006" key="3">
    <source>
        <dbReference type="Google" id="ProtNLM"/>
    </source>
</evidence>
<dbReference type="EMBL" id="MPUH01000115">
    <property type="protein sequence ID" value="OMJ89863.1"/>
    <property type="molecule type" value="Genomic_DNA"/>
</dbReference>
<dbReference type="Proteomes" id="UP000187209">
    <property type="component" value="Unassembled WGS sequence"/>
</dbReference>
<dbReference type="AlphaFoldDB" id="A0A1R2CLG5"/>
<evidence type="ECO:0000313" key="1">
    <source>
        <dbReference type="EMBL" id="OMJ89863.1"/>
    </source>
</evidence>